<accession>A0A1Y1Y4L2</accession>
<comment type="similarity">
    <text evidence="1 4">Belongs to the D-isomer specific 2-hydroxyacid dehydrogenase family.</text>
</comment>
<evidence type="ECO:0000259" key="6">
    <source>
        <dbReference type="Pfam" id="PF02826"/>
    </source>
</evidence>
<dbReference type="PANTHER" id="PTHR10996">
    <property type="entry name" value="2-HYDROXYACID DEHYDROGENASE-RELATED"/>
    <property type="match status" value="1"/>
</dbReference>
<dbReference type="InterPro" id="IPR029752">
    <property type="entry name" value="D-isomer_DH_CS1"/>
</dbReference>
<dbReference type="AlphaFoldDB" id="A0A1Y1Y4L2"/>
<dbReference type="GO" id="GO:0051287">
    <property type="term" value="F:NAD binding"/>
    <property type="evidence" value="ECO:0007669"/>
    <property type="project" value="InterPro"/>
</dbReference>
<keyword evidence="2 4" id="KW-0560">Oxidoreductase</keyword>
<dbReference type="PROSITE" id="PS00065">
    <property type="entry name" value="D_2_HYDROXYACID_DH_1"/>
    <property type="match status" value="1"/>
</dbReference>
<proteinExistence type="inferred from homology"/>
<evidence type="ECO:0000256" key="3">
    <source>
        <dbReference type="ARBA" id="ARBA00023027"/>
    </source>
</evidence>
<dbReference type="GO" id="GO:0016618">
    <property type="term" value="F:hydroxypyruvate reductase [NAD(P)H] activity"/>
    <property type="evidence" value="ECO:0007669"/>
    <property type="project" value="TreeGrafter"/>
</dbReference>
<dbReference type="InterPro" id="IPR006140">
    <property type="entry name" value="D-isomer_DH_NAD-bd"/>
</dbReference>
<dbReference type="InterPro" id="IPR029753">
    <property type="entry name" value="D-isomer_DH_CS"/>
</dbReference>
<dbReference type="InterPro" id="IPR006139">
    <property type="entry name" value="D-isomer_2_OHA_DH_cat_dom"/>
</dbReference>
<dbReference type="OrthoDB" id="9991913at2759"/>
<gene>
    <name evidence="7" type="ORF">K493DRAFT_325194</name>
</gene>
<organism evidence="7 8">
    <name type="scientific">Basidiobolus meristosporus CBS 931.73</name>
    <dbReference type="NCBI Taxonomy" id="1314790"/>
    <lineage>
        <taxon>Eukaryota</taxon>
        <taxon>Fungi</taxon>
        <taxon>Fungi incertae sedis</taxon>
        <taxon>Zoopagomycota</taxon>
        <taxon>Entomophthoromycotina</taxon>
        <taxon>Basidiobolomycetes</taxon>
        <taxon>Basidiobolales</taxon>
        <taxon>Basidiobolaceae</taxon>
        <taxon>Basidiobolus</taxon>
    </lineage>
</organism>
<name>A0A1Y1Y4L2_9FUNG</name>
<dbReference type="Gene3D" id="3.40.50.720">
    <property type="entry name" value="NAD(P)-binding Rossmann-like Domain"/>
    <property type="match status" value="2"/>
</dbReference>
<evidence type="ECO:0000259" key="5">
    <source>
        <dbReference type="Pfam" id="PF00389"/>
    </source>
</evidence>
<dbReference type="InParanoid" id="A0A1Y1Y4L2"/>
<evidence type="ECO:0008006" key="9">
    <source>
        <dbReference type="Google" id="ProtNLM"/>
    </source>
</evidence>
<dbReference type="InterPro" id="IPR050223">
    <property type="entry name" value="D-isomer_2-hydroxyacid_DH"/>
</dbReference>
<dbReference type="GO" id="GO:0005829">
    <property type="term" value="C:cytosol"/>
    <property type="evidence" value="ECO:0007669"/>
    <property type="project" value="TreeGrafter"/>
</dbReference>
<evidence type="ECO:0000256" key="2">
    <source>
        <dbReference type="ARBA" id="ARBA00023002"/>
    </source>
</evidence>
<dbReference type="STRING" id="1314790.A0A1Y1Y4L2"/>
<dbReference type="InterPro" id="IPR036291">
    <property type="entry name" value="NAD(P)-bd_dom_sf"/>
</dbReference>
<dbReference type="SUPFAM" id="SSF52283">
    <property type="entry name" value="Formate/glycerate dehydrogenase catalytic domain-like"/>
    <property type="match status" value="1"/>
</dbReference>
<dbReference type="GO" id="GO:0030267">
    <property type="term" value="F:glyoxylate reductase (NADPH) activity"/>
    <property type="evidence" value="ECO:0007669"/>
    <property type="project" value="TreeGrafter"/>
</dbReference>
<feature type="domain" description="D-isomer specific 2-hydroxyacid dehydrogenase NAD-binding" evidence="6">
    <location>
        <begin position="125"/>
        <end position="299"/>
    </location>
</feature>
<dbReference type="PROSITE" id="PS00671">
    <property type="entry name" value="D_2_HYDROXYACID_DH_3"/>
    <property type="match status" value="1"/>
</dbReference>
<dbReference type="EMBL" id="MCFE01000252">
    <property type="protein sequence ID" value="ORX92950.1"/>
    <property type="molecule type" value="Genomic_DNA"/>
</dbReference>
<protein>
    <recommendedName>
        <fullName evidence="9">Glyoxylate reductase</fullName>
    </recommendedName>
</protein>
<feature type="domain" description="D-isomer specific 2-hydroxyacid dehydrogenase catalytic" evidence="5">
    <location>
        <begin position="70"/>
        <end position="331"/>
    </location>
</feature>
<dbReference type="CDD" id="cd12168">
    <property type="entry name" value="Mand_dh_like"/>
    <property type="match status" value="1"/>
</dbReference>
<dbReference type="Proteomes" id="UP000193498">
    <property type="component" value="Unassembled WGS sequence"/>
</dbReference>
<evidence type="ECO:0000256" key="1">
    <source>
        <dbReference type="ARBA" id="ARBA00005854"/>
    </source>
</evidence>
<dbReference type="Pfam" id="PF02826">
    <property type="entry name" value="2-Hacid_dh_C"/>
    <property type="match status" value="1"/>
</dbReference>
<keyword evidence="8" id="KW-1185">Reference proteome</keyword>
<dbReference type="Pfam" id="PF00389">
    <property type="entry name" value="2-Hacid_dh"/>
    <property type="match status" value="1"/>
</dbReference>
<reference evidence="7 8" key="1">
    <citation type="submission" date="2016-07" db="EMBL/GenBank/DDBJ databases">
        <title>Pervasive Adenine N6-methylation of Active Genes in Fungi.</title>
        <authorList>
            <consortium name="DOE Joint Genome Institute"/>
            <person name="Mondo S.J."/>
            <person name="Dannebaum R.O."/>
            <person name="Kuo R.C."/>
            <person name="Labutti K."/>
            <person name="Haridas S."/>
            <person name="Kuo A."/>
            <person name="Salamov A."/>
            <person name="Ahrendt S.R."/>
            <person name="Lipzen A."/>
            <person name="Sullivan W."/>
            <person name="Andreopoulos W.B."/>
            <person name="Clum A."/>
            <person name="Lindquist E."/>
            <person name="Daum C."/>
            <person name="Ramamoorthy G.K."/>
            <person name="Gryganskyi A."/>
            <person name="Culley D."/>
            <person name="Magnuson J.K."/>
            <person name="James T.Y."/>
            <person name="O'Malley M.A."/>
            <person name="Stajich J.E."/>
            <person name="Spatafora J.W."/>
            <person name="Visel A."/>
            <person name="Grigoriev I.V."/>
        </authorList>
    </citation>
    <scope>NUCLEOTIDE SEQUENCE [LARGE SCALE GENOMIC DNA]</scope>
    <source>
        <strain evidence="7 8">CBS 931.73</strain>
    </source>
</reference>
<evidence type="ECO:0000256" key="4">
    <source>
        <dbReference type="RuleBase" id="RU003719"/>
    </source>
</evidence>
<keyword evidence="3" id="KW-0520">NAD</keyword>
<evidence type="ECO:0000313" key="7">
    <source>
        <dbReference type="EMBL" id="ORX92950.1"/>
    </source>
</evidence>
<evidence type="ECO:0000313" key="8">
    <source>
        <dbReference type="Proteomes" id="UP000193498"/>
    </source>
</evidence>
<dbReference type="FunFam" id="3.40.50.720:FF:000203">
    <property type="entry name" value="D-3-phosphoglycerate dehydrogenase (SerA)"/>
    <property type="match status" value="1"/>
</dbReference>
<dbReference type="FunCoup" id="A0A1Y1Y4L2">
    <property type="interactions" value="698"/>
</dbReference>
<dbReference type="PANTHER" id="PTHR10996:SF257">
    <property type="entry name" value="GLYOXYLATE REDUCTASE 1"/>
    <property type="match status" value="1"/>
</dbReference>
<dbReference type="SUPFAM" id="SSF51735">
    <property type="entry name" value="NAD(P)-binding Rossmann-fold domains"/>
    <property type="match status" value="1"/>
</dbReference>
<comment type="caution">
    <text evidence="7">The sequence shown here is derived from an EMBL/GenBank/DDBJ whole genome shotgun (WGS) entry which is preliminary data.</text>
</comment>
<sequence>MSKRILFLGEIEFAQDYVDELRNSYEYELLIILPRSRQDFLRKLEAGEFGECDAVVLSWAFKLVHLACGRFDGPVIELFGPTLKIISSTGSGYDAVDVEYATNKGIWVSNTPGVGNDATADIAMFLILSTTRYTYEAEQSLRNGSWKDSLSLGQDIGRLKLGILGLGGIGRALAQRAHAFGMKLYYHNRNPVPEEVAKACNITYLPFDDLLKTVDILSVHVPLSNLTTGMIGTNEFAKMKDGAILINTARGPVIDEDAMVEALDSGKLSSVGLDVYKNEPEVHPGLLRNMKVRLLPHLGACTEGTFKNIELLALENCHYTIINGKPKTPVNNPVH</sequence>